<evidence type="ECO:0000313" key="2">
    <source>
        <dbReference type="EMBL" id="KAK0307032.1"/>
    </source>
</evidence>
<evidence type="ECO:0000313" key="3">
    <source>
        <dbReference type="Proteomes" id="UP001168146"/>
    </source>
</evidence>
<gene>
    <name evidence="2" type="ORF">LTR82_016073</name>
</gene>
<organism evidence="2 3">
    <name type="scientific">Friedmanniomyces endolithicus</name>
    <dbReference type="NCBI Taxonomy" id="329885"/>
    <lineage>
        <taxon>Eukaryota</taxon>
        <taxon>Fungi</taxon>
        <taxon>Dikarya</taxon>
        <taxon>Ascomycota</taxon>
        <taxon>Pezizomycotina</taxon>
        <taxon>Dothideomycetes</taxon>
        <taxon>Dothideomycetidae</taxon>
        <taxon>Mycosphaerellales</taxon>
        <taxon>Teratosphaeriaceae</taxon>
        <taxon>Friedmanniomyces</taxon>
    </lineage>
</organism>
<feature type="compositionally biased region" description="Acidic residues" evidence="1">
    <location>
        <begin position="117"/>
        <end position="151"/>
    </location>
</feature>
<feature type="region of interest" description="Disordered" evidence="1">
    <location>
        <begin position="33"/>
        <end position="270"/>
    </location>
</feature>
<dbReference type="Proteomes" id="UP001168146">
    <property type="component" value="Unassembled WGS sequence"/>
</dbReference>
<feature type="compositionally biased region" description="Low complexity" evidence="1">
    <location>
        <begin position="33"/>
        <end position="49"/>
    </location>
</feature>
<accession>A0AAN6J1H8</accession>
<evidence type="ECO:0000256" key="1">
    <source>
        <dbReference type="SAM" id="MobiDB-lite"/>
    </source>
</evidence>
<reference evidence="2" key="1">
    <citation type="submission" date="2021-12" db="EMBL/GenBank/DDBJ databases">
        <title>Black yeast isolated from Biological Soil Crust.</title>
        <authorList>
            <person name="Kurbessoian T."/>
        </authorList>
    </citation>
    <scope>NUCLEOTIDE SEQUENCE</scope>
    <source>
        <strain evidence="2">CCFEE 5208</strain>
    </source>
</reference>
<dbReference type="AlphaFoldDB" id="A0AAN6J1H8"/>
<name>A0AAN6J1H8_9PEZI</name>
<proteinExistence type="predicted"/>
<comment type="caution">
    <text evidence="2">The sequence shown here is derived from an EMBL/GenBank/DDBJ whole genome shotgun (WGS) entry which is preliminary data.</text>
</comment>
<sequence>MTGPLTPLSLPNATPAMAIFQRLSDSFWSVVSPSKTASPASASKIASKTVSRTETVARGDANKTRGRSLGNAVRQSRSMSADSGRDTITVGAKRKKPCTPSSTGAGRRGKRVRMEVDMEEDSMDVEMEDEGSEQEEGSEVDADEGGEEQEENALKDGGVIVESDGEVEVEDDIAEGDDEGASQDEIEDQDEDEDALENGPEDDDVVAEGDDEGASQDEDEDEDENEAQDGDEDDDMGDLAADISATHLRSPKSPATSSSSGKGFHYDSDIDNDSTLVVSEAEYASPVRRKVINLPTEAFSRGVSTEELQAEGWSDDHIFLVQKLALRGFEPLLPRHWKWDFTYLPDALFEPPGEDEKAFIGSAHNPPENSHHYRGMKALTKLMEMGGRVRDTFLSEGRMQPEPQTRKYVQEFLKWTNKDADLDLRTAIPVLAFEVQPTGTPHAVIEENARRKMARLDEKYREAFRAEPSIEEGSPSPRSASTAAENLLAHPIPQIYALVASHTLVALVAFRPDSPTPEQEVRTVAFFDWRDKDYDVWNSLAMAIVACHVRDVRVRVAEETGVGRRVARGEMEVDDPDA</sequence>
<feature type="compositionally biased region" description="Acidic residues" evidence="1">
    <location>
        <begin position="163"/>
        <end position="237"/>
    </location>
</feature>
<dbReference type="EMBL" id="JASUXU010000097">
    <property type="protein sequence ID" value="KAK0307032.1"/>
    <property type="molecule type" value="Genomic_DNA"/>
</dbReference>
<protein>
    <submittedName>
        <fullName evidence="2">Uncharacterized protein</fullName>
    </submittedName>
</protein>
<feature type="compositionally biased region" description="Low complexity" evidence="1">
    <location>
        <begin position="251"/>
        <end position="263"/>
    </location>
</feature>